<evidence type="ECO:0000313" key="2">
    <source>
        <dbReference type="EMBL" id="MEP0863724.1"/>
    </source>
</evidence>
<dbReference type="PANTHER" id="PTHR34548:SF2">
    <property type="entry name" value="PROTEIN TIC 21, CHLOROPLASTIC"/>
    <property type="match status" value="1"/>
</dbReference>
<accession>A0ABV0JL32</accession>
<evidence type="ECO:0000256" key="1">
    <source>
        <dbReference type="SAM" id="Phobius"/>
    </source>
</evidence>
<organism evidence="2 3">
    <name type="scientific">Funiculus sociatus GB2-A5</name>
    <dbReference type="NCBI Taxonomy" id="2933946"/>
    <lineage>
        <taxon>Bacteria</taxon>
        <taxon>Bacillati</taxon>
        <taxon>Cyanobacteriota</taxon>
        <taxon>Cyanophyceae</taxon>
        <taxon>Coleofasciculales</taxon>
        <taxon>Coleofasciculaceae</taxon>
        <taxon>Funiculus</taxon>
    </lineage>
</organism>
<feature type="transmembrane region" description="Helical" evidence="1">
    <location>
        <begin position="167"/>
        <end position="191"/>
    </location>
</feature>
<reference evidence="2 3" key="1">
    <citation type="submission" date="2022-04" db="EMBL/GenBank/DDBJ databases">
        <title>Positive selection, recombination, and allopatry shape intraspecific diversity of widespread and dominant cyanobacteria.</title>
        <authorList>
            <person name="Wei J."/>
            <person name="Shu W."/>
            <person name="Hu C."/>
        </authorList>
    </citation>
    <scope>NUCLEOTIDE SEQUENCE [LARGE SCALE GENOMIC DNA]</scope>
    <source>
        <strain evidence="2 3">GB2-A5</strain>
    </source>
</reference>
<sequence>MQEKFDSPPVPSAIQRIASAFRITGWIGFWVQLVLSVVSTLIFLFAIPSAGPRAGGGGASNPGTGGSIFFAVCGLLVLYFSIYQAFRYTRLGLHLKDSNPNLRPKKADAIKVLRFGLTVSLVGLLLAVVGAEAITGTLLAKSLSQAQGGVAIYDPQFINRLIQPLDIFVVLANTHTITAHVAGVIVSLWLLSRVNKQ</sequence>
<dbReference type="InterPro" id="IPR022051">
    <property type="entry name" value="DUF3611"/>
</dbReference>
<dbReference type="Proteomes" id="UP001442494">
    <property type="component" value="Unassembled WGS sequence"/>
</dbReference>
<dbReference type="RefSeq" id="WP_190422581.1">
    <property type="nucleotide sequence ID" value="NZ_JAMPKK010000006.1"/>
</dbReference>
<feature type="transmembrane region" description="Helical" evidence="1">
    <location>
        <begin position="67"/>
        <end position="86"/>
    </location>
</feature>
<keyword evidence="3" id="KW-1185">Reference proteome</keyword>
<keyword evidence="1" id="KW-0472">Membrane</keyword>
<keyword evidence="1" id="KW-0812">Transmembrane</keyword>
<comment type="caution">
    <text evidence="2">The sequence shown here is derived from an EMBL/GenBank/DDBJ whole genome shotgun (WGS) entry which is preliminary data.</text>
</comment>
<feature type="transmembrane region" description="Helical" evidence="1">
    <location>
        <begin position="26"/>
        <end position="47"/>
    </location>
</feature>
<feature type="transmembrane region" description="Helical" evidence="1">
    <location>
        <begin position="112"/>
        <end position="134"/>
    </location>
</feature>
<evidence type="ECO:0000313" key="3">
    <source>
        <dbReference type="Proteomes" id="UP001442494"/>
    </source>
</evidence>
<proteinExistence type="predicted"/>
<keyword evidence="1" id="KW-1133">Transmembrane helix</keyword>
<dbReference type="Pfam" id="PF12263">
    <property type="entry name" value="DUF3611"/>
    <property type="match status" value="1"/>
</dbReference>
<protein>
    <submittedName>
        <fullName evidence="2">DUF3611 family protein</fullName>
    </submittedName>
</protein>
<gene>
    <name evidence="2" type="ORF">NDI37_04495</name>
</gene>
<dbReference type="PANTHER" id="PTHR34548">
    <property type="entry name" value="PROTEIN TIC 21, CHLOROPLASTIC"/>
    <property type="match status" value="1"/>
</dbReference>
<name>A0ABV0JL32_9CYAN</name>
<dbReference type="EMBL" id="JAMPKK010000006">
    <property type="protein sequence ID" value="MEP0863724.1"/>
    <property type="molecule type" value="Genomic_DNA"/>
</dbReference>